<keyword evidence="13" id="KW-0560">Oxidoreductase</keyword>
<gene>
    <name evidence="18" type="ORF">METZ01_LOCUS110949</name>
</gene>
<keyword evidence="14" id="KW-0131">Cell cycle</keyword>
<evidence type="ECO:0000256" key="3">
    <source>
        <dbReference type="ARBA" id="ARBA00004496"/>
    </source>
</evidence>
<dbReference type="UniPathway" id="UPA00219"/>
<keyword evidence="12" id="KW-0573">Peptidoglycan synthesis</keyword>
<dbReference type="SUPFAM" id="SSF56176">
    <property type="entry name" value="FAD-binding/transporter-associated domain-like"/>
    <property type="match status" value="1"/>
</dbReference>
<protein>
    <recommendedName>
        <fullName evidence="5">UDP-N-acetylmuramate dehydrogenase</fullName>
        <ecNumber evidence="5">1.3.1.98</ecNumber>
    </recommendedName>
</protein>
<dbReference type="GO" id="GO:0071555">
    <property type="term" value="P:cell wall organization"/>
    <property type="evidence" value="ECO:0007669"/>
    <property type="project" value="UniProtKB-KW"/>
</dbReference>
<dbReference type="InterPro" id="IPR003170">
    <property type="entry name" value="MurB"/>
</dbReference>
<keyword evidence="8" id="KW-0285">Flavoprotein</keyword>
<dbReference type="SUPFAM" id="SSF56194">
    <property type="entry name" value="Uridine diphospho-N-Acetylenolpyruvylglucosamine reductase, MurB, C-terminal domain"/>
    <property type="match status" value="1"/>
</dbReference>
<dbReference type="GO" id="GO:0051301">
    <property type="term" value="P:cell division"/>
    <property type="evidence" value="ECO:0007669"/>
    <property type="project" value="UniProtKB-KW"/>
</dbReference>
<sequence>MLEKFNRLSEQLKSKILFNYEMGHLTWFKTGGKAKVFIIVENENELEILINNLDGYNYYIMGVGSNLLIRDKGYNGAIIKLGKGFNELKIEEDFIQVGSSILDINLSKFAKNNSIKNFEFFSGIPGTIGGAVKMNSGCFGFETKDVLKKIKFIDIKGNKNEINADKLDLKYRSSNLKDTDIITSAKFRITYGEIQLIKDKINLIKLEREKKQPLKERTSGSTFKNPPNHFAAELIDKAGCRGLEIGDAAVSLKHANFLINKGRATAEEIEQLGQKIIDKVFDKFNILLDWEIKVVGD</sequence>
<dbReference type="EC" id="1.3.1.98" evidence="5"/>
<evidence type="ECO:0000256" key="4">
    <source>
        <dbReference type="ARBA" id="ARBA00004752"/>
    </source>
</evidence>
<dbReference type="Pfam" id="PF01565">
    <property type="entry name" value="FAD_binding_4"/>
    <property type="match status" value="1"/>
</dbReference>
<keyword evidence="9" id="KW-0274">FAD</keyword>
<dbReference type="NCBIfam" id="NF010480">
    <property type="entry name" value="PRK13905.1"/>
    <property type="match status" value="1"/>
</dbReference>
<dbReference type="InterPro" id="IPR016169">
    <property type="entry name" value="FAD-bd_PCMH_sub2"/>
</dbReference>
<comment type="function">
    <text evidence="2">Cell wall formation.</text>
</comment>
<dbReference type="InterPro" id="IPR016167">
    <property type="entry name" value="FAD-bd_PCMH_sub1"/>
</dbReference>
<evidence type="ECO:0000256" key="9">
    <source>
        <dbReference type="ARBA" id="ARBA00022827"/>
    </source>
</evidence>
<dbReference type="InterPro" id="IPR006094">
    <property type="entry name" value="Oxid_FAD_bind_N"/>
</dbReference>
<dbReference type="PANTHER" id="PTHR21071:SF4">
    <property type="entry name" value="UDP-N-ACETYLENOLPYRUVOYLGLUCOSAMINE REDUCTASE"/>
    <property type="match status" value="1"/>
</dbReference>
<keyword evidence="15" id="KW-0961">Cell wall biogenesis/degradation</keyword>
<dbReference type="Gene3D" id="3.30.43.10">
    <property type="entry name" value="Uridine Diphospho-n-acetylenolpyruvylglucosamine Reductase, domain 2"/>
    <property type="match status" value="1"/>
</dbReference>
<evidence type="ECO:0000256" key="14">
    <source>
        <dbReference type="ARBA" id="ARBA00023306"/>
    </source>
</evidence>
<dbReference type="GO" id="GO:0008360">
    <property type="term" value="P:regulation of cell shape"/>
    <property type="evidence" value="ECO:0007669"/>
    <property type="project" value="UniProtKB-KW"/>
</dbReference>
<dbReference type="InterPro" id="IPR036318">
    <property type="entry name" value="FAD-bd_PCMH-like_sf"/>
</dbReference>
<dbReference type="InterPro" id="IPR036635">
    <property type="entry name" value="MurB_C_sf"/>
</dbReference>
<dbReference type="GO" id="GO:0009252">
    <property type="term" value="P:peptidoglycan biosynthetic process"/>
    <property type="evidence" value="ECO:0007669"/>
    <property type="project" value="UniProtKB-UniPathway"/>
</dbReference>
<dbReference type="InterPro" id="IPR016166">
    <property type="entry name" value="FAD-bd_PCMH"/>
</dbReference>
<evidence type="ECO:0000256" key="7">
    <source>
        <dbReference type="ARBA" id="ARBA00022618"/>
    </source>
</evidence>
<proteinExistence type="inferred from homology"/>
<dbReference type="GO" id="GO:0071949">
    <property type="term" value="F:FAD binding"/>
    <property type="evidence" value="ECO:0007669"/>
    <property type="project" value="InterPro"/>
</dbReference>
<comment type="catalytic activity">
    <reaction evidence="16">
        <text>UDP-N-acetyl-alpha-D-muramate + NADP(+) = UDP-N-acetyl-3-O-(1-carboxyvinyl)-alpha-D-glucosamine + NADPH + H(+)</text>
        <dbReference type="Rhea" id="RHEA:12248"/>
        <dbReference type="ChEBI" id="CHEBI:15378"/>
        <dbReference type="ChEBI" id="CHEBI:57783"/>
        <dbReference type="ChEBI" id="CHEBI:58349"/>
        <dbReference type="ChEBI" id="CHEBI:68483"/>
        <dbReference type="ChEBI" id="CHEBI:70757"/>
        <dbReference type="EC" id="1.3.1.98"/>
    </reaction>
</comment>
<evidence type="ECO:0000313" key="18">
    <source>
        <dbReference type="EMBL" id="SVA58095.1"/>
    </source>
</evidence>
<dbReference type="NCBIfam" id="TIGR00179">
    <property type="entry name" value="murB"/>
    <property type="match status" value="1"/>
</dbReference>
<dbReference type="Gene3D" id="3.30.465.10">
    <property type="match status" value="1"/>
</dbReference>
<evidence type="ECO:0000256" key="1">
    <source>
        <dbReference type="ARBA" id="ARBA00001974"/>
    </source>
</evidence>
<evidence type="ECO:0000256" key="12">
    <source>
        <dbReference type="ARBA" id="ARBA00022984"/>
    </source>
</evidence>
<dbReference type="PROSITE" id="PS51387">
    <property type="entry name" value="FAD_PCMH"/>
    <property type="match status" value="1"/>
</dbReference>
<evidence type="ECO:0000259" key="17">
    <source>
        <dbReference type="PROSITE" id="PS51387"/>
    </source>
</evidence>
<evidence type="ECO:0000256" key="8">
    <source>
        <dbReference type="ARBA" id="ARBA00022630"/>
    </source>
</evidence>
<evidence type="ECO:0000256" key="5">
    <source>
        <dbReference type="ARBA" id="ARBA00012518"/>
    </source>
</evidence>
<keyword evidence="7" id="KW-0132">Cell division</keyword>
<dbReference type="Gene3D" id="3.90.78.10">
    <property type="entry name" value="UDP-N-acetylenolpyruvoylglucosamine reductase, C-terminal domain"/>
    <property type="match status" value="1"/>
</dbReference>
<feature type="domain" description="FAD-binding PCMH-type" evidence="17">
    <location>
        <begin position="29"/>
        <end position="192"/>
    </location>
</feature>
<evidence type="ECO:0000256" key="6">
    <source>
        <dbReference type="ARBA" id="ARBA00022490"/>
    </source>
</evidence>
<keyword evidence="10" id="KW-0521">NADP</keyword>
<dbReference type="PANTHER" id="PTHR21071">
    <property type="entry name" value="UDP-N-ACETYLENOLPYRUVOYLGLUCOSAMINE REDUCTASE"/>
    <property type="match status" value="1"/>
</dbReference>
<evidence type="ECO:0000256" key="10">
    <source>
        <dbReference type="ARBA" id="ARBA00022857"/>
    </source>
</evidence>
<accession>A0A381X037</accession>
<dbReference type="Pfam" id="PF02873">
    <property type="entry name" value="MurB_C"/>
    <property type="match status" value="1"/>
</dbReference>
<dbReference type="HAMAP" id="MF_00037">
    <property type="entry name" value="MurB"/>
    <property type="match status" value="1"/>
</dbReference>
<evidence type="ECO:0000256" key="13">
    <source>
        <dbReference type="ARBA" id="ARBA00023002"/>
    </source>
</evidence>
<evidence type="ECO:0000256" key="16">
    <source>
        <dbReference type="ARBA" id="ARBA00048914"/>
    </source>
</evidence>
<keyword evidence="11" id="KW-0133">Cell shape</keyword>
<organism evidence="18">
    <name type="scientific">marine metagenome</name>
    <dbReference type="NCBI Taxonomy" id="408172"/>
    <lineage>
        <taxon>unclassified sequences</taxon>
        <taxon>metagenomes</taxon>
        <taxon>ecological metagenomes</taxon>
    </lineage>
</organism>
<reference evidence="18" key="1">
    <citation type="submission" date="2018-05" db="EMBL/GenBank/DDBJ databases">
        <authorList>
            <person name="Lanie J.A."/>
            <person name="Ng W.-L."/>
            <person name="Kazmierczak K.M."/>
            <person name="Andrzejewski T.M."/>
            <person name="Davidsen T.M."/>
            <person name="Wayne K.J."/>
            <person name="Tettelin H."/>
            <person name="Glass J.I."/>
            <person name="Rusch D."/>
            <person name="Podicherti R."/>
            <person name="Tsui H.-C.T."/>
            <person name="Winkler M.E."/>
        </authorList>
    </citation>
    <scope>NUCLEOTIDE SEQUENCE</scope>
</reference>
<evidence type="ECO:0000256" key="15">
    <source>
        <dbReference type="ARBA" id="ARBA00023316"/>
    </source>
</evidence>
<dbReference type="AlphaFoldDB" id="A0A381X037"/>
<evidence type="ECO:0000256" key="2">
    <source>
        <dbReference type="ARBA" id="ARBA00003921"/>
    </source>
</evidence>
<comment type="cofactor">
    <cofactor evidence="1">
        <name>FAD</name>
        <dbReference type="ChEBI" id="CHEBI:57692"/>
    </cofactor>
</comment>
<comment type="pathway">
    <text evidence="4">Cell wall biogenesis; peptidoglycan biosynthesis.</text>
</comment>
<evidence type="ECO:0000256" key="11">
    <source>
        <dbReference type="ARBA" id="ARBA00022960"/>
    </source>
</evidence>
<keyword evidence="6" id="KW-0963">Cytoplasm</keyword>
<name>A0A381X037_9ZZZZ</name>
<dbReference type="GO" id="GO:0008762">
    <property type="term" value="F:UDP-N-acetylmuramate dehydrogenase activity"/>
    <property type="evidence" value="ECO:0007669"/>
    <property type="project" value="UniProtKB-EC"/>
</dbReference>
<dbReference type="EMBL" id="UINC01013448">
    <property type="protein sequence ID" value="SVA58095.1"/>
    <property type="molecule type" value="Genomic_DNA"/>
</dbReference>
<dbReference type="InterPro" id="IPR011601">
    <property type="entry name" value="MurB_C"/>
</dbReference>
<comment type="subcellular location">
    <subcellularLocation>
        <location evidence="3">Cytoplasm</location>
    </subcellularLocation>
</comment>
<dbReference type="GO" id="GO:0005829">
    <property type="term" value="C:cytosol"/>
    <property type="evidence" value="ECO:0007669"/>
    <property type="project" value="TreeGrafter"/>
</dbReference>